<comment type="caution">
    <text evidence="3">The sequence shown here is derived from an EMBL/GenBank/DDBJ whole genome shotgun (WGS) entry which is preliminary data.</text>
</comment>
<dbReference type="InterPro" id="IPR036705">
    <property type="entry name" value="Ribosyl_crysJ1_sf"/>
</dbReference>
<dbReference type="Gene3D" id="1.10.4080.10">
    <property type="entry name" value="ADP-ribosylation/Crystallin J1"/>
    <property type="match status" value="1"/>
</dbReference>
<keyword evidence="4" id="KW-1185">Reference proteome</keyword>
<name>A0ABT1H0I4_9NOCA</name>
<reference evidence="3 4" key="1">
    <citation type="submission" date="2022-06" db="EMBL/GenBank/DDBJ databases">
        <title>Genomic Encyclopedia of Archaeal and Bacterial Type Strains, Phase II (KMG-II): from individual species to whole genera.</title>
        <authorList>
            <person name="Goeker M."/>
        </authorList>
    </citation>
    <scope>NUCLEOTIDE SEQUENCE [LARGE SCALE GENOMIC DNA]</scope>
    <source>
        <strain evidence="3 4">DSM 45037</strain>
    </source>
</reference>
<evidence type="ECO:0000313" key="3">
    <source>
        <dbReference type="EMBL" id="MCP2160754.1"/>
    </source>
</evidence>
<dbReference type="InterPro" id="IPR050792">
    <property type="entry name" value="ADP-ribosylglycohydrolase"/>
</dbReference>
<keyword evidence="2" id="KW-0378">Hydrolase</keyword>
<dbReference type="InterPro" id="IPR005502">
    <property type="entry name" value="Ribosyl_crysJ1"/>
</dbReference>
<evidence type="ECO:0000256" key="1">
    <source>
        <dbReference type="ARBA" id="ARBA00010702"/>
    </source>
</evidence>
<organism evidence="3 4">
    <name type="scientific">Williamsia serinedens</name>
    <dbReference type="NCBI Taxonomy" id="391736"/>
    <lineage>
        <taxon>Bacteria</taxon>
        <taxon>Bacillati</taxon>
        <taxon>Actinomycetota</taxon>
        <taxon>Actinomycetes</taxon>
        <taxon>Mycobacteriales</taxon>
        <taxon>Nocardiaceae</taxon>
        <taxon>Williamsia</taxon>
    </lineage>
</organism>
<sequence length="330" mass="34335">MYRANRAKMSDSQGMIATMQLDEEQRDRAVGALLGSAVGDAVGAGYEFSHPAQDVVVDMIGGGPFDWAPGQWTDDTSMATGVAAGLSPGAVDLDAIAAAFIAWYDTHPADIGTQTRSVLTHRDTTAASMTARGSSLSGRTGGNGSLMRTGPVGVAFVRSDDAACAQAAGDISDLTHSDPQARQACELWSVAIARGIRSGDRSGLRQYLSERDADVRSFWEPLLDEAESGAPSDFSNNGWVVHALQTAWWAICTADGDVVETIGNCVRAGGDTDTTAAIAGALAGACAGTSGIPSRWTDMLHGYPGWTATDLRATALRILGEDPVNTLGHS</sequence>
<dbReference type="PANTHER" id="PTHR16222">
    <property type="entry name" value="ADP-RIBOSYLGLYCOHYDROLASE"/>
    <property type="match status" value="1"/>
</dbReference>
<evidence type="ECO:0000313" key="4">
    <source>
        <dbReference type="Proteomes" id="UP001205740"/>
    </source>
</evidence>
<dbReference type="Pfam" id="PF03747">
    <property type="entry name" value="ADP_ribosyl_GH"/>
    <property type="match status" value="1"/>
</dbReference>
<dbReference type="EMBL" id="JAMTCG010000003">
    <property type="protein sequence ID" value="MCP2160754.1"/>
    <property type="molecule type" value="Genomic_DNA"/>
</dbReference>
<gene>
    <name evidence="3" type="ORF">LX12_001941</name>
</gene>
<proteinExistence type="inferred from homology"/>
<evidence type="ECO:0000256" key="2">
    <source>
        <dbReference type="ARBA" id="ARBA00022801"/>
    </source>
</evidence>
<protein>
    <submittedName>
        <fullName evidence="3">ADP-ribosylglycohydrolase</fullName>
    </submittedName>
</protein>
<accession>A0ABT1H0I4</accession>
<dbReference type="Proteomes" id="UP001205740">
    <property type="component" value="Unassembled WGS sequence"/>
</dbReference>
<dbReference type="SUPFAM" id="SSF101478">
    <property type="entry name" value="ADP-ribosylglycohydrolase"/>
    <property type="match status" value="1"/>
</dbReference>
<comment type="similarity">
    <text evidence="1">Belongs to the ADP-ribosylglycohydrolase family.</text>
</comment>
<dbReference type="PANTHER" id="PTHR16222:SF24">
    <property type="entry name" value="ADP-RIBOSYLHYDROLASE ARH3"/>
    <property type="match status" value="1"/>
</dbReference>